<name>A0A660LJ73_9ACTN</name>
<dbReference type="AlphaFoldDB" id="A0A660LJ73"/>
<dbReference type="InterPro" id="IPR035965">
    <property type="entry name" value="PAS-like_dom_sf"/>
</dbReference>
<gene>
    <name evidence="5" type="ORF">C8N24_3125</name>
</gene>
<dbReference type="CDD" id="cd00130">
    <property type="entry name" value="PAS"/>
    <property type="match status" value="2"/>
</dbReference>
<dbReference type="Gene3D" id="3.30.450.20">
    <property type="entry name" value="PAS domain"/>
    <property type="match status" value="2"/>
</dbReference>
<dbReference type="SUPFAM" id="SSF141868">
    <property type="entry name" value="EAL domain-like"/>
    <property type="match status" value="1"/>
</dbReference>
<feature type="domain" description="PAC" evidence="2">
    <location>
        <begin position="194"/>
        <end position="245"/>
    </location>
</feature>
<dbReference type="CDD" id="cd01949">
    <property type="entry name" value="GGDEF"/>
    <property type="match status" value="1"/>
</dbReference>
<dbReference type="PROSITE" id="PS50883">
    <property type="entry name" value="EAL"/>
    <property type="match status" value="1"/>
</dbReference>
<proteinExistence type="predicted"/>
<dbReference type="Proteomes" id="UP000278962">
    <property type="component" value="Unassembled WGS sequence"/>
</dbReference>
<protein>
    <submittedName>
        <fullName evidence="5">PAS domain S-box-containing protein/diguanylate cyclase (GGDEF)-like protein</fullName>
    </submittedName>
</protein>
<dbReference type="Gene3D" id="3.20.20.450">
    <property type="entry name" value="EAL domain"/>
    <property type="match status" value="1"/>
</dbReference>
<keyword evidence="6" id="KW-1185">Reference proteome</keyword>
<feature type="domain" description="EAL" evidence="3">
    <location>
        <begin position="419"/>
        <end position="671"/>
    </location>
</feature>
<dbReference type="SMART" id="SM00091">
    <property type="entry name" value="PAS"/>
    <property type="match status" value="2"/>
</dbReference>
<dbReference type="Pfam" id="PF00990">
    <property type="entry name" value="GGDEF"/>
    <property type="match status" value="1"/>
</dbReference>
<dbReference type="InterPro" id="IPR000160">
    <property type="entry name" value="GGDEF_dom"/>
</dbReference>
<dbReference type="InterPro" id="IPR000700">
    <property type="entry name" value="PAS-assoc_C"/>
</dbReference>
<evidence type="ECO:0000313" key="6">
    <source>
        <dbReference type="Proteomes" id="UP000278962"/>
    </source>
</evidence>
<sequence length="677" mass="74371">MILGVDLCIREANPAYVAAIGRGREELIGRNVFDVFPDAPGATGSRALRASLEKVLHTGQPDTMALLHYDIEVDGTFEERWWLPVNTPIVDAQGRTAMILNSVEDVTAAQRARLALERSERRFRSLVEHAEDAILVIGPERQITYASPATRRFIGRRLGGLEEHPWTAFVHPDDVVAAIALLDLAQEMGPGESVSGRLRVTRLDGELRHVDVHATDHRDDDAINGMVINVRDVTDQHLVEVTLQQQALEDALTGAPNRRWFLEAAKAATARSARTGSPVGVVLIDVDHFKLVNDTMGHPAGDRLLVDLARRMADALRPSDTVARLGGDEFAILSEDLRSERDAWLIAQRIATAATGLYDLGHGLEARVTLSIGVSTDVGGADADTLLAHADAALYKAKRQGRNRIEVFDPELRRALIHRLQMENELRRAVEHDELVLHWQPIIRTRDHAVIGAEALLRWQHPKRGLLAPGSFLPVAEEAGLMPRIGAWAIDRAFAQAAVWQRDGAGPRVFVNLAAEQIRVPTLPEEVARLAATHGVHTSEICFEVSERMLDADIAAVRDQLIRLRGLGFGLALDDFGAGNTALSWLQQLPLDVLKLDRRFTATVEDTTAQAIIRAIVDLGPTLGMTSIAEGVETPGQLETLRRLGCDFAQGYEIAAPQTARSVARRFRRDAEVDAPR</sequence>
<dbReference type="InterPro" id="IPR013656">
    <property type="entry name" value="PAS_4"/>
</dbReference>
<dbReference type="PROSITE" id="PS50113">
    <property type="entry name" value="PAC"/>
    <property type="match status" value="1"/>
</dbReference>
<dbReference type="PROSITE" id="PS50887">
    <property type="entry name" value="GGDEF"/>
    <property type="match status" value="1"/>
</dbReference>
<dbReference type="SUPFAM" id="SSF55785">
    <property type="entry name" value="PYP-like sensor domain (PAS domain)"/>
    <property type="match status" value="2"/>
</dbReference>
<dbReference type="NCBIfam" id="TIGR00229">
    <property type="entry name" value="sensory_box"/>
    <property type="match status" value="2"/>
</dbReference>
<dbReference type="Pfam" id="PF00563">
    <property type="entry name" value="EAL"/>
    <property type="match status" value="1"/>
</dbReference>
<dbReference type="PANTHER" id="PTHR44757">
    <property type="entry name" value="DIGUANYLATE CYCLASE DGCP"/>
    <property type="match status" value="1"/>
</dbReference>
<dbReference type="PROSITE" id="PS50112">
    <property type="entry name" value="PAS"/>
    <property type="match status" value="1"/>
</dbReference>
<evidence type="ECO:0000313" key="5">
    <source>
        <dbReference type="EMBL" id="RKQ93264.1"/>
    </source>
</evidence>
<feature type="domain" description="PAS" evidence="1">
    <location>
        <begin position="119"/>
        <end position="189"/>
    </location>
</feature>
<evidence type="ECO:0000259" key="2">
    <source>
        <dbReference type="PROSITE" id="PS50113"/>
    </source>
</evidence>
<dbReference type="InterPro" id="IPR043128">
    <property type="entry name" value="Rev_trsase/Diguanyl_cyclase"/>
</dbReference>
<dbReference type="PANTHER" id="PTHR44757:SF2">
    <property type="entry name" value="BIOFILM ARCHITECTURE MAINTENANCE PROTEIN MBAA"/>
    <property type="match status" value="1"/>
</dbReference>
<feature type="domain" description="GGDEF" evidence="4">
    <location>
        <begin position="277"/>
        <end position="410"/>
    </location>
</feature>
<dbReference type="CDD" id="cd01948">
    <property type="entry name" value="EAL"/>
    <property type="match status" value="1"/>
</dbReference>
<dbReference type="Pfam" id="PF08448">
    <property type="entry name" value="PAS_4"/>
    <property type="match status" value="2"/>
</dbReference>
<dbReference type="FunFam" id="3.30.70.270:FF:000001">
    <property type="entry name" value="Diguanylate cyclase domain protein"/>
    <property type="match status" value="1"/>
</dbReference>
<dbReference type="InterPro" id="IPR029787">
    <property type="entry name" value="Nucleotide_cyclase"/>
</dbReference>
<dbReference type="InterPro" id="IPR035919">
    <property type="entry name" value="EAL_sf"/>
</dbReference>
<evidence type="ECO:0000259" key="1">
    <source>
        <dbReference type="PROSITE" id="PS50112"/>
    </source>
</evidence>
<dbReference type="SMART" id="SM00267">
    <property type="entry name" value="GGDEF"/>
    <property type="match status" value="1"/>
</dbReference>
<dbReference type="InterPro" id="IPR052155">
    <property type="entry name" value="Biofilm_reg_signaling"/>
</dbReference>
<accession>A0A660LJ73</accession>
<comment type="caution">
    <text evidence="5">The sequence shown here is derived from an EMBL/GenBank/DDBJ whole genome shotgun (WGS) entry which is preliminary data.</text>
</comment>
<dbReference type="SMART" id="SM00052">
    <property type="entry name" value="EAL"/>
    <property type="match status" value="1"/>
</dbReference>
<dbReference type="InterPro" id="IPR000014">
    <property type="entry name" value="PAS"/>
</dbReference>
<dbReference type="NCBIfam" id="TIGR00254">
    <property type="entry name" value="GGDEF"/>
    <property type="match status" value="1"/>
</dbReference>
<reference evidence="5 6" key="1">
    <citation type="submission" date="2018-10" db="EMBL/GenBank/DDBJ databases">
        <title>Genomic Encyclopedia of Archaeal and Bacterial Type Strains, Phase II (KMG-II): from individual species to whole genera.</title>
        <authorList>
            <person name="Goeker M."/>
        </authorList>
    </citation>
    <scope>NUCLEOTIDE SEQUENCE [LARGE SCALE GENOMIC DNA]</scope>
    <source>
        <strain evidence="5 6">DSM 14954</strain>
    </source>
</reference>
<dbReference type="SUPFAM" id="SSF55073">
    <property type="entry name" value="Nucleotide cyclase"/>
    <property type="match status" value="1"/>
</dbReference>
<organism evidence="5 6">
    <name type="scientific">Solirubrobacter pauli</name>
    <dbReference type="NCBI Taxonomy" id="166793"/>
    <lineage>
        <taxon>Bacteria</taxon>
        <taxon>Bacillati</taxon>
        <taxon>Actinomycetota</taxon>
        <taxon>Thermoleophilia</taxon>
        <taxon>Solirubrobacterales</taxon>
        <taxon>Solirubrobacteraceae</taxon>
        <taxon>Solirubrobacter</taxon>
    </lineage>
</organism>
<dbReference type="Gene3D" id="3.30.70.270">
    <property type="match status" value="1"/>
</dbReference>
<evidence type="ECO:0000259" key="4">
    <source>
        <dbReference type="PROSITE" id="PS50887"/>
    </source>
</evidence>
<evidence type="ECO:0000259" key="3">
    <source>
        <dbReference type="PROSITE" id="PS50883"/>
    </source>
</evidence>
<dbReference type="EMBL" id="RBIL01000001">
    <property type="protein sequence ID" value="RKQ93264.1"/>
    <property type="molecule type" value="Genomic_DNA"/>
</dbReference>
<dbReference type="InterPro" id="IPR001633">
    <property type="entry name" value="EAL_dom"/>
</dbReference>